<evidence type="ECO:0000313" key="1">
    <source>
        <dbReference type="EMBL" id="GFR77677.1"/>
    </source>
</evidence>
<dbReference type="Proteomes" id="UP000762676">
    <property type="component" value="Unassembled WGS sequence"/>
</dbReference>
<dbReference type="AlphaFoldDB" id="A0AAV4FW45"/>
<keyword evidence="2" id="KW-1185">Reference proteome</keyword>
<gene>
    <name evidence="1" type="ORF">ElyMa_003975100</name>
</gene>
<comment type="caution">
    <text evidence="1">The sequence shown here is derived from an EMBL/GenBank/DDBJ whole genome shotgun (WGS) entry which is preliminary data.</text>
</comment>
<proteinExistence type="predicted"/>
<evidence type="ECO:0000313" key="2">
    <source>
        <dbReference type="Proteomes" id="UP000762676"/>
    </source>
</evidence>
<name>A0AAV4FW45_9GAST</name>
<protein>
    <submittedName>
        <fullName evidence="1">Uncharacterized protein</fullName>
    </submittedName>
</protein>
<organism evidence="1 2">
    <name type="scientific">Elysia marginata</name>
    <dbReference type="NCBI Taxonomy" id="1093978"/>
    <lineage>
        <taxon>Eukaryota</taxon>
        <taxon>Metazoa</taxon>
        <taxon>Spiralia</taxon>
        <taxon>Lophotrochozoa</taxon>
        <taxon>Mollusca</taxon>
        <taxon>Gastropoda</taxon>
        <taxon>Heterobranchia</taxon>
        <taxon>Euthyneura</taxon>
        <taxon>Panpulmonata</taxon>
        <taxon>Sacoglossa</taxon>
        <taxon>Placobranchoidea</taxon>
        <taxon>Plakobranchidae</taxon>
        <taxon>Elysia</taxon>
    </lineage>
</organism>
<dbReference type="EMBL" id="BMAT01008086">
    <property type="protein sequence ID" value="GFR77677.1"/>
    <property type="molecule type" value="Genomic_DNA"/>
</dbReference>
<sequence>MRRIALCHFTISEKACQFDDTSAKLYTAAHASTRIERSPSNLQGPLYPGSSHVAGDNRFFDLVCCSPDFSYP</sequence>
<accession>A0AAV4FW45</accession>
<reference evidence="1 2" key="1">
    <citation type="journal article" date="2021" name="Elife">
        <title>Chloroplast acquisition without the gene transfer in kleptoplastic sea slugs, Plakobranchus ocellatus.</title>
        <authorList>
            <person name="Maeda T."/>
            <person name="Takahashi S."/>
            <person name="Yoshida T."/>
            <person name="Shimamura S."/>
            <person name="Takaki Y."/>
            <person name="Nagai Y."/>
            <person name="Toyoda A."/>
            <person name="Suzuki Y."/>
            <person name="Arimoto A."/>
            <person name="Ishii H."/>
            <person name="Satoh N."/>
            <person name="Nishiyama T."/>
            <person name="Hasebe M."/>
            <person name="Maruyama T."/>
            <person name="Minagawa J."/>
            <person name="Obokata J."/>
            <person name="Shigenobu S."/>
        </authorList>
    </citation>
    <scope>NUCLEOTIDE SEQUENCE [LARGE SCALE GENOMIC DNA]</scope>
</reference>